<dbReference type="Proteomes" id="UP000032352">
    <property type="component" value="Chromosome pTvir"/>
</dbReference>
<dbReference type="AlphaFoldDB" id="A0AAE9Z8N7"/>
<dbReference type="RefSeq" id="WP_044841924.1">
    <property type="nucleotide sequence ID" value="NZ_CP059734.1"/>
</dbReference>
<proteinExistence type="predicted"/>
<gene>
    <name evidence="2" type="ORF">SG34_032025</name>
</gene>
<sequence length="119" mass="13412">MSEYTDNPADNSDLESSAPEEEENQTAEHSDEQKPIASELLALTDDFAEFSADCAFLCDAFAVIAEEQEDISDYTSYGVRRCSDYTSYGVRRCSDSVKEQVIALDRRIHALQRRVSEQD</sequence>
<reference evidence="2 3" key="1">
    <citation type="journal article" date="2015" name="Genome Announc.">
        <title>Draft Genome Sequences of Marine Isolates of Thalassomonas viridans and Thalassomonas actiniarum.</title>
        <authorList>
            <person name="Olonade I."/>
            <person name="van Zyl L.J."/>
            <person name="Trindade M."/>
        </authorList>
    </citation>
    <scope>NUCLEOTIDE SEQUENCE [LARGE SCALE GENOMIC DNA]</scope>
    <source>
        <strain evidence="2 3">XOM25</strain>
    </source>
</reference>
<organism evidence="2 3">
    <name type="scientific">Thalassomonas viridans</name>
    <dbReference type="NCBI Taxonomy" id="137584"/>
    <lineage>
        <taxon>Bacteria</taxon>
        <taxon>Pseudomonadati</taxon>
        <taxon>Pseudomonadota</taxon>
        <taxon>Gammaproteobacteria</taxon>
        <taxon>Alteromonadales</taxon>
        <taxon>Colwelliaceae</taxon>
        <taxon>Thalassomonas</taxon>
    </lineage>
</organism>
<dbReference type="KEGG" id="tvd:SG34_032025"/>
<accession>A0AAE9Z8N7</accession>
<feature type="compositionally biased region" description="Polar residues" evidence="1">
    <location>
        <begin position="1"/>
        <end position="10"/>
    </location>
</feature>
<name>A0AAE9Z8N7_9GAMM</name>
<feature type="region of interest" description="Disordered" evidence="1">
    <location>
        <begin position="1"/>
        <end position="36"/>
    </location>
</feature>
<reference evidence="2 3" key="2">
    <citation type="journal article" date="2022" name="Mar. Drugs">
        <title>Bioassay-Guided Fractionation Leads to the Detection of Cholic Acid Generated by the Rare Thalassomonas sp.</title>
        <authorList>
            <person name="Pheiffer F."/>
            <person name="Schneider Y.K."/>
            <person name="Hansen E.H."/>
            <person name="Andersen J.H."/>
            <person name="Isaksson J."/>
            <person name="Busche T."/>
            <person name="R C."/>
            <person name="Kalinowski J."/>
            <person name="Zyl L.V."/>
            <person name="Trindade M."/>
        </authorList>
    </citation>
    <scope>NUCLEOTIDE SEQUENCE [LARGE SCALE GENOMIC DNA]</scope>
    <source>
        <strain evidence="2 3">XOM25</strain>
    </source>
</reference>
<protein>
    <submittedName>
        <fullName evidence="2">Uncharacterized protein</fullName>
    </submittedName>
</protein>
<dbReference type="EMBL" id="CP059734">
    <property type="protein sequence ID" value="WDE08553.1"/>
    <property type="molecule type" value="Genomic_DNA"/>
</dbReference>
<evidence type="ECO:0000256" key="1">
    <source>
        <dbReference type="SAM" id="MobiDB-lite"/>
    </source>
</evidence>
<evidence type="ECO:0000313" key="3">
    <source>
        <dbReference type="Proteomes" id="UP000032352"/>
    </source>
</evidence>
<evidence type="ECO:0000313" key="2">
    <source>
        <dbReference type="EMBL" id="WDE08553.1"/>
    </source>
</evidence>
<keyword evidence="3" id="KW-1185">Reference proteome</keyword>